<protein>
    <submittedName>
        <fullName evidence="3">DUF6194 family protein</fullName>
    </submittedName>
</protein>
<evidence type="ECO:0000259" key="2">
    <source>
        <dbReference type="Pfam" id="PF19694"/>
    </source>
</evidence>
<sequence length="163" mass="17273">MTIDEITDFVSALEGVLAVRPGPGDGSPEIGWGDTFFYHAPDGVVPTAAQPFATIVTKDHPGDAASRLDRPDTFRVNVAAGREEFIRRTGRAPRDPAAGGDPGAGDTVLAHPVYGSLGWLAVVNPGRRTDTALRELLRHAHHLARARHDRRRGTATGDGGPQG</sequence>
<proteinExistence type="predicted"/>
<feature type="compositionally biased region" description="Basic residues" evidence="1">
    <location>
        <begin position="144"/>
        <end position="153"/>
    </location>
</feature>
<feature type="domain" description="DUF6194" evidence="2">
    <location>
        <begin position="1"/>
        <end position="152"/>
    </location>
</feature>
<feature type="region of interest" description="Disordered" evidence="1">
    <location>
        <begin position="144"/>
        <end position="163"/>
    </location>
</feature>
<dbReference type="InterPro" id="IPR045676">
    <property type="entry name" value="DUF6194"/>
</dbReference>
<organism evidence="3">
    <name type="scientific">Streptomyces sp. R33</name>
    <dbReference type="NCBI Taxonomy" id="3238629"/>
    <lineage>
        <taxon>Bacteria</taxon>
        <taxon>Bacillati</taxon>
        <taxon>Actinomycetota</taxon>
        <taxon>Actinomycetes</taxon>
        <taxon>Kitasatosporales</taxon>
        <taxon>Streptomycetaceae</taxon>
        <taxon>Streptomyces</taxon>
    </lineage>
</organism>
<accession>A0AB39XZE9</accession>
<gene>
    <name evidence="3" type="ORF">AB5J51_04295</name>
</gene>
<dbReference type="AlphaFoldDB" id="A0AB39XZE9"/>
<reference evidence="3" key="1">
    <citation type="submission" date="2024-08" db="EMBL/GenBank/DDBJ databases">
        <authorList>
            <person name="Yu S.T."/>
        </authorList>
    </citation>
    <scope>NUCLEOTIDE SEQUENCE</scope>
    <source>
        <strain evidence="3">R33</strain>
    </source>
</reference>
<evidence type="ECO:0000256" key="1">
    <source>
        <dbReference type="SAM" id="MobiDB-lite"/>
    </source>
</evidence>
<name>A0AB39XZE9_9ACTN</name>
<dbReference type="Pfam" id="PF19694">
    <property type="entry name" value="DUF6194"/>
    <property type="match status" value="1"/>
</dbReference>
<evidence type="ECO:0000313" key="3">
    <source>
        <dbReference type="EMBL" id="XDV62211.1"/>
    </source>
</evidence>
<dbReference type="RefSeq" id="WP_136227000.1">
    <property type="nucleotide sequence ID" value="NZ_CP165727.1"/>
</dbReference>
<dbReference type="EMBL" id="CP165727">
    <property type="protein sequence ID" value="XDV62211.1"/>
    <property type="molecule type" value="Genomic_DNA"/>
</dbReference>